<organism evidence="5 6">
    <name type="scientific">Verminephrobacter eiseniae (strain EF01-2)</name>
    <dbReference type="NCBI Taxonomy" id="391735"/>
    <lineage>
        <taxon>Bacteria</taxon>
        <taxon>Pseudomonadati</taxon>
        <taxon>Pseudomonadota</taxon>
        <taxon>Betaproteobacteria</taxon>
        <taxon>Burkholderiales</taxon>
        <taxon>Comamonadaceae</taxon>
        <taxon>Verminephrobacter</taxon>
    </lineage>
</organism>
<dbReference type="SUPFAM" id="SSF46689">
    <property type="entry name" value="Homeodomain-like"/>
    <property type="match status" value="1"/>
</dbReference>
<dbReference type="PRINTS" id="PR00032">
    <property type="entry name" value="HTHARAC"/>
</dbReference>
<dbReference type="GeneID" id="76460434"/>
<dbReference type="Pfam" id="PF12625">
    <property type="entry name" value="Arabinose_bd"/>
    <property type="match status" value="1"/>
</dbReference>
<dbReference type="STRING" id="391735.Veis_1830"/>
<evidence type="ECO:0000256" key="3">
    <source>
        <dbReference type="ARBA" id="ARBA00023163"/>
    </source>
</evidence>
<dbReference type="PROSITE" id="PS01124">
    <property type="entry name" value="HTH_ARAC_FAMILY_2"/>
    <property type="match status" value="1"/>
</dbReference>
<dbReference type="KEGG" id="vei:Veis_1830"/>
<dbReference type="InterPro" id="IPR018060">
    <property type="entry name" value="HTH_AraC"/>
</dbReference>
<gene>
    <name evidence="5" type="ordered locus">Veis_1830</name>
</gene>
<dbReference type="OrthoDB" id="6506763at2"/>
<dbReference type="RefSeq" id="WP_011809589.1">
    <property type="nucleotide sequence ID" value="NC_008786.1"/>
</dbReference>
<dbReference type="HOGENOM" id="CLU_047522_1_1_4"/>
<reference evidence="6" key="1">
    <citation type="submission" date="2006-12" db="EMBL/GenBank/DDBJ databases">
        <title>Complete sequence of chromosome 1 of Verminephrobacter eiseniae EF01-2.</title>
        <authorList>
            <person name="Copeland A."/>
            <person name="Lucas S."/>
            <person name="Lapidus A."/>
            <person name="Barry K."/>
            <person name="Detter J.C."/>
            <person name="Glavina del Rio T."/>
            <person name="Dalin E."/>
            <person name="Tice H."/>
            <person name="Pitluck S."/>
            <person name="Chertkov O."/>
            <person name="Brettin T."/>
            <person name="Bruce D."/>
            <person name="Han C."/>
            <person name="Tapia R."/>
            <person name="Gilna P."/>
            <person name="Schmutz J."/>
            <person name="Larimer F."/>
            <person name="Land M."/>
            <person name="Hauser L."/>
            <person name="Kyrpides N."/>
            <person name="Kim E."/>
            <person name="Stahl D."/>
            <person name="Richardson P."/>
        </authorList>
    </citation>
    <scope>NUCLEOTIDE SEQUENCE [LARGE SCALE GENOMIC DNA]</scope>
    <source>
        <strain evidence="6">EF01-2</strain>
    </source>
</reference>
<proteinExistence type="predicted"/>
<dbReference type="PANTHER" id="PTHR47894">
    <property type="entry name" value="HTH-TYPE TRANSCRIPTIONAL REGULATOR GADX"/>
    <property type="match status" value="1"/>
</dbReference>
<dbReference type="AlphaFoldDB" id="A1WIX6"/>
<keyword evidence="2" id="KW-0238">DNA-binding</keyword>
<evidence type="ECO:0000313" key="5">
    <source>
        <dbReference type="EMBL" id="ABM57583.1"/>
    </source>
</evidence>
<keyword evidence="1" id="KW-0805">Transcription regulation</keyword>
<dbReference type="Proteomes" id="UP000000374">
    <property type="component" value="Chromosome"/>
</dbReference>
<name>A1WIX6_VEREI</name>
<protein>
    <submittedName>
        <fullName evidence="5">Transcriptional regulator, AraC family</fullName>
    </submittedName>
</protein>
<dbReference type="GO" id="GO:0000976">
    <property type="term" value="F:transcription cis-regulatory region binding"/>
    <property type="evidence" value="ECO:0007669"/>
    <property type="project" value="TreeGrafter"/>
</dbReference>
<dbReference type="EMBL" id="CP000542">
    <property type="protein sequence ID" value="ABM57583.1"/>
    <property type="molecule type" value="Genomic_DNA"/>
</dbReference>
<dbReference type="SMART" id="SM00342">
    <property type="entry name" value="HTH_ARAC"/>
    <property type="match status" value="1"/>
</dbReference>
<dbReference type="GO" id="GO:0005829">
    <property type="term" value="C:cytosol"/>
    <property type="evidence" value="ECO:0007669"/>
    <property type="project" value="TreeGrafter"/>
</dbReference>
<dbReference type="InterPro" id="IPR009057">
    <property type="entry name" value="Homeodomain-like_sf"/>
</dbReference>
<evidence type="ECO:0000256" key="2">
    <source>
        <dbReference type="ARBA" id="ARBA00023125"/>
    </source>
</evidence>
<dbReference type="Gene3D" id="1.10.10.60">
    <property type="entry name" value="Homeodomain-like"/>
    <property type="match status" value="1"/>
</dbReference>
<dbReference type="eggNOG" id="COG2207">
    <property type="taxonomic scope" value="Bacteria"/>
</dbReference>
<dbReference type="InterPro" id="IPR032687">
    <property type="entry name" value="AraC-type_N"/>
</dbReference>
<keyword evidence="6" id="KW-1185">Reference proteome</keyword>
<sequence length="348" mass="39265">MTAPAKRSPVRYFVLLLDALRRQGVETAQLLRKAGFEETRFDRRKMPLLPAEIEAFVASARQLTGRTDLGFEMGSLIKMNSHDLLGYGMWSCRNFDEVMWMVSRHFHLMTETFTMTYRRTRSHGEAVYTPVTSFAPETLRFMYEVMATSHGNQVRLTFGQDTPVYDIHLSMPEPSHIARYRALAPARFHFGERGLGGVRVVMGADLLDKALPMADPHVVKEVDERCGILGQRPPPGDPGWGDYVSMMLRDDLGELVTLDDLARRINLSARTVDRHLKKENLTFRDLSQKVRFERACELLADPAATVVQVALGLGFTDPASFSRAFRRVVGVSPGQFQQRLNSATDAGR</sequence>
<dbReference type="InterPro" id="IPR020449">
    <property type="entry name" value="Tscrpt_reg_AraC-type_HTH"/>
</dbReference>
<feature type="domain" description="HTH araC/xylS-type" evidence="4">
    <location>
        <begin position="242"/>
        <end position="339"/>
    </location>
</feature>
<evidence type="ECO:0000256" key="1">
    <source>
        <dbReference type="ARBA" id="ARBA00023015"/>
    </source>
</evidence>
<keyword evidence="3" id="KW-0804">Transcription</keyword>
<evidence type="ECO:0000313" key="6">
    <source>
        <dbReference type="Proteomes" id="UP000000374"/>
    </source>
</evidence>
<evidence type="ECO:0000259" key="4">
    <source>
        <dbReference type="PROSITE" id="PS01124"/>
    </source>
</evidence>
<dbReference type="PANTHER" id="PTHR47894:SF1">
    <property type="entry name" value="HTH-TYPE TRANSCRIPTIONAL REGULATOR VQSM"/>
    <property type="match status" value="1"/>
</dbReference>
<dbReference type="Pfam" id="PF12833">
    <property type="entry name" value="HTH_18"/>
    <property type="match status" value="1"/>
</dbReference>
<accession>A1WIX6</accession>
<dbReference type="GO" id="GO:0003700">
    <property type="term" value="F:DNA-binding transcription factor activity"/>
    <property type="evidence" value="ECO:0007669"/>
    <property type="project" value="InterPro"/>
</dbReference>